<keyword evidence="3" id="KW-1185">Reference proteome</keyword>
<protein>
    <submittedName>
        <fullName evidence="2">Uncharacterized protein</fullName>
    </submittedName>
</protein>
<sequence length="113" mass="12455">FYPSQPIYALAANNYLRKCEGILISCINSLTSILCQGNVESGDADECASRIILMCAMNETLARMNTDRNKVVTRSTKQAKTVSRWKPNDLPPSPWQPVPVSELLKTLSGQPAN</sequence>
<organism evidence="2 3">
    <name type="scientific">Puccinia sorghi</name>
    <dbReference type="NCBI Taxonomy" id="27349"/>
    <lineage>
        <taxon>Eukaryota</taxon>
        <taxon>Fungi</taxon>
        <taxon>Dikarya</taxon>
        <taxon>Basidiomycota</taxon>
        <taxon>Pucciniomycotina</taxon>
        <taxon>Pucciniomycetes</taxon>
        <taxon>Pucciniales</taxon>
        <taxon>Pucciniaceae</taxon>
        <taxon>Puccinia</taxon>
    </lineage>
</organism>
<dbReference type="AlphaFoldDB" id="A0A0L6VIL2"/>
<evidence type="ECO:0000313" key="3">
    <source>
        <dbReference type="Proteomes" id="UP000037035"/>
    </source>
</evidence>
<comment type="caution">
    <text evidence="2">The sequence shown here is derived from an EMBL/GenBank/DDBJ whole genome shotgun (WGS) entry which is preliminary data.</text>
</comment>
<gene>
    <name evidence="2" type="ORF">VP01_15611g1</name>
</gene>
<dbReference type="PANTHER" id="PTHR33266:SF1">
    <property type="entry name" value="F-BOX DOMAIN-CONTAINING PROTEIN"/>
    <property type="match status" value="1"/>
</dbReference>
<feature type="non-terminal residue" evidence="2">
    <location>
        <position position="1"/>
    </location>
</feature>
<dbReference type="VEuPathDB" id="FungiDB:VP01_15611g1"/>
<proteinExistence type="predicted"/>
<dbReference type="EMBL" id="LAVV01006232">
    <property type="protein sequence ID" value="KNZ60387.1"/>
    <property type="molecule type" value="Genomic_DNA"/>
</dbReference>
<feature type="compositionally biased region" description="Polar residues" evidence="1">
    <location>
        <begin position="72"/>
        <end position="81"/>
    </location>
</feature>
<name>A0A0L6VIL2_9BASI</name>
<dbReference type="Proteomes" id="UP000037035">
    <property type="component" value="Unassembled WGS sequence"/>
</dbReference>
<feature type="region of interest" description="Disordered" evidence="1">
    <location>
        <begin position="68"/>
        <end position="99"/>
    </location>
</feature>
<dbReference type="STRING" id="27349.A0A0L6VIL2"/>
<dbReference type="PANTHER" id="PTHR33266">
    <property type="entry name" value="CHROMOSOME 15, WHOLE GENOME SHOTGUN SEQUENCE"/>
    <property type="match status" value="1"/>
</dbReference>
<reference evidence="2 3" key="1">
    <citation type="submission" date="2015-08" db="EMBL/GenBank/DDBJ databases">
        <title>Next Generation Sequencing and Analysis of the Genome of Puccinia sorghi L Schw, the Causal Agent of Maize Common Rust.</title>
        <authorList>
            <person name="Rochi L."/>
            <person name="Burguener G."/>
            <person name="Darino M."/>
            <person name="Turjanski A."/>
            <person name="Kreff E."/>
            <person name="Dieguez M.J."/>
            <person name="Sacco F."/>
        </authorList>
    </citation>
    <scope>NUCLEOTIDE SEQUENCE [LARGE SCALE GENOMIC DNA]</scope>
    <source>
        <strain evidence="2 3">RO10H11247</strain>
    </source>
</reference>
<accession>A0A0L6VIL2</accession>
<evidence type="ECO:0000313" key="2">
    <source>
        <dbReference type="EMBL" id="KNZ60387.1"/>
    </source>
</evidence>
<evidence type="ECO:0000256" key="1">
    <source>
        <dbReference type="SAM" id="MobiDB-lite"/>
    </source>
</evidence>
<feature type="non-terminal residue" evidence="2">
    <location>
        <position position="113"/>
    </location>
</feature>
<dbReference type="OrthoDB" id="107110at2759"/>